<evidence type="ECO:0000256" key="3">
    <source>
        <dbReference type="ARBA" id="ARBA00022679"/>
    </source>
</evidence>
<dbReference type="EMBL" id="JBBPBN010000021">
    <property type="protein sequence ID" value="KAK9015129.1"/>
    <property type="molecule type" value="Genomic_DNA"/>
</dbReference>
<dbReference type="PANTHER" id="PTHR43322">
    <property type="entry name" value="1-D-DEOXYXYLULOSE 5-PHOSPHATE SYNTHASE-RELATED"/>
    <property type="match status" value="1"/>
</dbReference>
<proteinExistence type="predicted"/>
<reference evidence="6 7" key="1">
    <citation type="journal article" date="2024" name="G3 (Bethesda)">
        <title>Genome assembly of Hibiscus sabdariffa L. provides insights into metabolisms of medicinal natural products.</title>
        <authorList>
            <person name="Kim T."/>
        </authorList>
    </citation>
    <scope>NUCLEOTIDE SEQUENCE [LARGE SCALE GENOMIC DNA]</scope>
    <source>
        <strain evidence="6">TK-2024</strain>
        <tissue evidence="6">Old leaves</tissue>
    </source>
</reference>
<keyword evidence="4" id="KW-0460">Magnesium</keyword>
<accession>A0ABR2RQU1</accession>
<dbReference type="SUPFAM" id="SSF52518">
    <property type="entry name" value="Thiamin diphosphate-binding fold (THDP-binding)"/>
    <property type="match status" value="1"/>
</dbReference>
<evidence type="ECO:0000256" key="5">
    <source>
        <dbReference type="ARBA" id="ARBA00023052"/>
    </source>
</evidence>
<keyword evidence="3" id="KW-0808">Transferase</keyword>
<sequence>MASSILTTSFHPLQQSQYRYNSTSTFGRKVSLVAQLETGNASKERNTMVKGGQQARHIKRFLNFSGEKPSTPLLDTINHPVHMKNLSIQELGKLADELREELVYTVSKTGGHLSSSLGVAELTVALHHVFDTREDKIIWDVGHQSYPHKILTGRRSGMHSIRQTCGL</sequence>
<comment type="cofactor">
    <cofactor evidence="1">
        <name>Mg(2+)</name>
        <dbReference type="ChEBI" id="CHEBI:18420"/>
    </cofactor>
</comment>
<evidence type="ECO:0000256" key="2">
    <source>
        <dbReference type="ARBA" id="ARBA00011738"/>
    </source>
</evidence>
<protein>
    <recommendedName>
        <fullName evidence="8">1-deoxy-D-xylulose-5-phosphate synthase</fullName>
    </recommendedName>
</protein>
<dbReference type="Proteomes" id="UP001396334">
    <property type="component" value="Unassembled WGS sequence"/>
</dbReference>
<organism evidence="6 7">
    <name type="scientific">Hibiscus sabdariffa</name>
    <name type="common">roselle</name>
    <dbReference type="NCBI Taxonomy" id="183260"/>
    <lineage>
        <taxon>Eukaryota</taxon>
        <taxon>Viridiplantae</taxon>
        <taxon>Streptophyta</taxon>
        <taxon>Embryophyta</taxon>
        <taxon>Tracheophyta</taxon>
        <taxon>Spermatophyta</taxon>
        <taxon>Magnoliopsida</taxon>
        <taxon>eudicotyledons</taxon>
        <taxon>Gunneridae</taxon>
        <taxon>Pentapetalae</taxon>
        <taxon>rosids</taxon>
        <taxon>malvids</taxon>
        <taxon>Malvales</taxon>
        <taxon>Malvaceae</taxon>
        <taxon>Malvoideae</taxon>
        <taxon>Hibiscus</taxon>
    </lineage>
</organism>
<evidence type="ECO:0008006" key="8">
    <source>
        <dbReference type="Google" id="ProtNLM"/>
    </source>
</evidence>
<comment type="subunit">
    <text evidence="2">Homodimer.</text>
</comment>
<dbReference type="PANTHER" id="PTHR43322:SF6">
    <property type="entry name" value="1-DEOXY-D-XYLULOSE-5-PHOSPHATE SYNTHASE"/>
    <property type="match status" value="1"/>
</dbReference>
<comment type="caution">
    <text evidence="6">The sequence shown here is derived from an EMBL/GenBank/DDBJ whole genome shotgun (WGS) entry which is preliminary data.</text>
</comment>
<evidence type="ECO:0000313" key="6">
    <source>
        <dbReference type="EMBL" id="KAK9015129.1"/>
    </source>
</evidence>
<dbReference type="Pfam" id="PF13292">
    <property type="entry name" value="DXP_synthase_N"/>
    <property type="match status" value="1"/>
</dbReference>
<dbReference type="Gene3D" id="3.40.50.970">
    <property type="match status" value="1"/>
</dbReference>
<evidence type="ECO:0000256" key="1">
    <source>
        <dbReference type="ARBA" id="ARBA00001946"/>
    </source>
</evidence>
<name>A0ABR2RQU1_9ROSI</name>
<dbReference type="InterPro" id="IPR029061">
    <property type="entry name" value="THDP-binding"/>
</dbReference>
<evidence type="ECO:0000256" key="4">
    <source>
        <dbReference type="ARBA" id="ARBA00022842"/>
    </source>
</evidence>
<keyword evidence="7" id="KW-1185">Reference proteome</keyword>
<gene>
    <name evidence="6" type="ORF">V6N11_006251</name>
</gene>
<evidence type="ECO:0000313" key="7">
    <source>
        <dbReference type="Proteomes" id="UP001396334"/>
    </source>
</evidence>
<keyword evidence="5" id="KW-0786">Thiamine pyrophosphate</keyword>
<dbReference type="InterPro" id="IPR005477">
    <property type="entry name" value="Dxylulose-5-P_synthase"/>
</dbReference>